<dbReference type="SMART" id="SM00432">
    <property type="entry name" value="MADS"/>
    <property type="match status" value="1"/>
</dbReference>
<comment type="caution">
    <text evidence="7">The sequence shown here is derived from an EMBL/GenBank/DDBJ whole genome shotgun (WGS) entry which is preliminary data.</text>
</comment>
<keyword evidence="5" id="KW-0539">Nucleus</keyword>
<dbReference type="PROSITE" id="PS50066">
    <property type="entry name" value="MADS_BOX_2"/>
    <property type="match status" value="1"/>
</dbReference>
<organism evidence="7 8">
    <name type="scientific">Rhynchospora breviuscula</name>
    <dbReference type="NCBI Taxonomy" id="2022672"/>
    <lineage>
        <taxon>Eukaryota</taxon>
        <taxon>Viridiplantae</taxon>
        <taxon>Streptophyta</taxon>
        <taxon>Embryophyta</taxon>
        <taxon>Tracheophyta</taxon>
        <taxon>Spermatophyta</taxon>
        <taxon>Magnoliopsida</taxon>
        <taxon>Liliopsida</taxon>
        <taxon>Poales</taxon>
        <taxon>Cyperaceae</taxon>
        <taxon>Cyperoideae</taxon>
        <taxon>Rhynchosporeae</taxon>
        <taxon>Rhynchospora</taxon>
    </lineage>
</organism>
<dbReference type="GO" id="GO:0003677">
    <property type="term" value="F:DNA binding"/>
    <property type="evidence" value="ECO:0007669"/>
    <property type="project" value="UniProtKB-KW"/>
</dbReference>
<sequence>MGKRQIRRLESKFERQGTYSKRSKGLLKKAYEIAALCDIEAALIMYSPTETLRHFSTAPNVERVLQRFVQHLPSIPEKERKKFQVSEETINWINFAADQQGMLGPDVAEEEENNEEIRDPRNKLMLLQEQERMLYPGMGTLNSMPAFEERKRYLETYLYKIIEREQLLMLKKQQEVAESLNWGPSQRGGQQVQQLGILVDGMGNPVSLNPTSSSVQPAVAGSYGNSDFQQQLPMQQLFERTSDNTQVPLHVGDRMHEIQRGMAVVDSAQTTESVPPFVTRDQSGDQYVYDAFWAKFIQELEPVEPL</sequence>
<gene>
    <name evidence="7" type="ORF">LUZ63_005262</name>
</gene>
<evidence type="ECO:0000256" key="3">
    <source>
        <dbReference type="ARBA" id="ARBA00023125"/>
    </source>
</evidence>
<protein>
    <recommendedName>
        <fullName evidence="6">MADS-box domain-containing protein</fullName>
    </recommendedName>
</protein>
<keyword evidence="3" id="KW-0238">DNA-binding</keyword>
<feature type="domain" description="MADS-box" evidence="6">
    <location>
        <begin position="1"/>
        <end position="59"/>
    </location>
</feature>
<dbReference type="PANTHER" id="PTHR48019">
    <property type="entry name" value="SERUM RESPONSE FACTOR HOMOLOG"/>
    <property type="match status" value="1"/>
</dbReference>
<accession>A0A9Q0HSV8</accession>
<dbReference type="Proteomes" id="UP001151287">
    <property type="component" value="Unassembled WGS sequence"/>
</dbReference>
<dbReference type="AlphaFoldDB" id="A0A9Q0HSV8"/>
<evidence type="ECO:0000313" key="8">
    <source>
        <dbReference type="Proteomes" id="UP001151287"/>
    </source>
</evidence>
<evidence type="ECO:0000256" key="1">
    <source>
        <dbReference type="ARBA" id="ARBA00004123"/>
    </source>
</evidence>
<dbReference type="GO" id="GO:0046983">
    <property type="term" value="F:protein dimerization activity"/>
    <property type="evidence" value="ECO:0007669"/>
    <property type="project" value="InterPro"/>
</dbReference>
<evidence type="ECO:0000259" key="6">
    <source>
        <dbReference type="PROSITE" id="PS50066"/>
    </source>
</evidence>
<evidence type="ECO:0000256" key="4">
    <source>
        <dbReference type="ARBA" id="ARBA00023163"/>
    </source>
</evidence>
<dbReference type="PRINTS" id="PR00404">
    <property type="entry name" value="MADSDOMAIN"/>
</dbReference>
<comment type="subcellular location">
    <subcellularLocation>
        <location evidence="1">Nucleus</location>
    </subcellularLocation>
</comment>
<proteinExistence type="predicted"/>
<keyword evidence="2" id="KW-0805">Transcription regulation</keyword>
<dbReference type="OrthoDB" id="720249at2759"/>
<dbReference type="InterPro" id="IPR036879">
    <property type="entry name" value="TF_MADSbox_sf"/>
</dbReference>
<reference evidence="7" key="1">
    <citation type="journal article" date="2022" name="Cell">
        <title>Repeat-based holocentromeres influence genome architecture and karyotype evolution.</title>
        <authorList>
            <person name="Hofstatter P.G."/>
            <person name="Thangavel G."/>
            <person name="Lux T."/>
            <person name="Neumann P."/>
            <person name="Vondrak T."/>
            <person name="Novak P."/>
            <person name="Zhang M."/>
            <person name="Costa L."/>
            <person name="Castellani M."/>
            <person name="Scott A."/>
            <person name="Toegelov H."/>
            <person name="Fuchs J."/>
            <person name="Mata-Sucre Y."/>
            <person name="Dias Y."/>
            <person name="Vanzela A.L.L."/>
            <person name="Huettel B."/>
            <person name="Almeida C.C.S."/>
            <person name="Simkova H."/>
            <person name="Souza G."/>
            <person name="Pedrosa-Harand A."/>
            <person name="Macas J."/>
            <person name="Mayer K.F.X."/>
            <person name="Houben A."/>
            <person name="Marques A."/>
        </authorList>
    </citation>
    <scope>NUCLEOTIDE SEQUENCE</scope>
    <source>
        <strain evidence="7">RhyBre1mFocal</strain>
    </source>
</reference>
<keyword evidence="8" id="KW-1185">Reference proteome</keyword>
<dbReference type="GO" id="GO:0005634">
    <property type="term" value="C:nucleus"/>
    <property type="evidence" value="ECO:0007669"/>
    <property type="project" value="UniProtKB-SubCell"/>
</dbReference>
<keyword evidence="4" id="KW-0804">Transcription</keyword>
<evidence type="ECO:0000313" key="7">
    <source>
        <dbReference type="EMBL" id="KAJ1696750.1"/>
    </source>
</evidence>
<dbReference type="Gene3D" id="3.40.1810.10">
    <property type="entry name" value="Transcription factor, MADS-box"/>
    <property type="match status" value="1"/>
</dbReference>
<dbReference type="InterPro" id="IPR050142">
    <property type="entry name" value="MADS-box/MEF2_TF"/>
</dbReference>
<evidence type="ECO:0000256" key="2">
    <source>
        <dbReference type="ARBA" id="ARBA00023015"/>
    </source>
</evidence>
<dbReference type="InterPro" id="IPR002100">
    <property type="entry name" value="TF_MADSbox"/>
</dbReference>
<name>A0A9Q0HSV8_9POAL</name>
<dbReference type="SUPFAM" id="SSF55455">
    <property type="entry name" value="SRF-like"/>
    <property type="match status" value="1"/>
</dbReference>
<dbReference type="Pfam" id="PF00319">
    <property type="entry name" value="SRF-TF"/>
    <property type="match status" value="1"/>
</dbReference>
<evidence type="ECO:0000256" key="5">
    <source>
        <dbReference type="ARBA" id="ARBA00023242"/>
    </source>
</evidence>
<dbReference type="EMBL" id="JAMQYH010000002">
    <property type="protein sequence ID" value="KAJ1696750.1"/>
    <property type="molecule type" value="Genomic_DNA"/>
</dbReference>